<proteinExistence type="predicted"/>
<protein>
    <recommendedName>
        <fullName evidence="3">Response regulatory domain-containing protein</fullName>
    </recommendedName>
</protein>
<sequence>MQILLIEDDAMISSALSQGLGELGVNASQLRHCKELATLPALLGQHAFDAIICRQYQHQAHDGIRLLHEAHYLGLLAPGCVLWLLGEEDDAGQFPPSDLYFPLRLPVPFTTEQLTNGLRELLMLIELTRPLATPMALREWRNACARCEDLLYQHSRHKGLGPQIDRVKGYMLLQEQDHFQATQHYAMCTTEHDAWWPRKGLILALLGLNRLESARKDLARNQARLPAAIYQELSLACLLHEAQWEPAWATLAQLLRKYPWQPEWRQVGILLALLLKEEGKALEQARSLTLRFFSEHRFRISIEHVILSASLAVLWHNPTAARIATLRQECDSLGQATTLRDHEAALLQALMLGLDYRFDEALVLLARHPPEAARDHHLNQLLGFAVSQFCGLPQHARRYLAQLSQHQARVAPSPLLQRLFRLVITELGQQLEHREQRLASLRQGRQEAISAGQHQVAIQYGLTLLEEFPALPGDAWQLLTLLQLCWPSGMPAPGVAQLVDRLERRLNHSAAFLGQHAEAYQETLRQIRSHLAPKLPPLTPH</sequence>
<dbReference type="EMBL" id="CP047962">
    <property type="protein sequence ID" value="QHQ50124.1"/>
    <property type="molecule type" value="Genomic_DNA"/>
</dbReference>
<accession>A0AAE6SGG9</accession>
<dbReference type="AlphaFoldDB" id="A0AAE6SGG9"/>
<reference evidence="1 2" key="1">
    <citation type="submission" date="2020-01" db="EMBL/GenBank/DDBJ databases">
        <title>Complete genome of Aeromonas media MC64.</title>
        <authorList>
            <person name="Cao G."/>
            <person name="Fu J."/>
            <person name="Zhong C."/>
        </authorList>
    </citation>
    <scope>NUCLEOTIDE SEQUENCE [LARGE SCALE GENOMIC DNA]</scope>
    <source>
        <strain evidence="1 2">MC64</strain>
    </source>
</reference>
<gene>
    <name evidence="1" type="ORF">GWI30_03425</name>
</gene>
<dbReference type="RefSeq" id="WP_005324623.1">
    <property type="nucleotide sequence ID" value="NZ_CAAKNK010000400.1"/>
</dbReference>
<evidence type="ECO:0000313" key="1">
    <source>
        <dbReference type="EMBL" id="QHQ50124.1"/>
    </source>
</evidence>
<evidence type="ECO:0008006" key="3">
    <source>
        <dbReference type="Google" id="ProtNLM"/>
    </source>
</evidence>
<evidence type="ECO:0000313" key="2">
    <source>
        <dbReference type="Proteomes" id="UP000463871"/>
    </source>
</evidence>
<name>A0AAE6SGG9_AERME</name>
<dbReference type="Proteomes" id="UP000463871">
    <property type="component" value="Chromosome"/>
</dbReference>
<organism evidence="1 2">
    <name type="scientific">Aeromonas media</name>
    <dbReference type="NCBI Taxonomy" id="651"/>
    <lineage>
        <taxon>Bacteria</taxon>
        <taxon>Pseudomonadati</taxon>
        <taxon>Pseudomonadota</taxon>
        <taxon>Gammaproteobacteria</taxon>
        <taxon>Aeromonadales</taxon>
        <taxon>Aeromonadaceae</taxon>
        <taxon>Aeromonas</taxon>
    </lineage>
</organism>